<comment type="caution">
    <text evidence="3">The sequence shown here is derived from an EMBL/GenBank/DDBJ whole genome shotgun (WGS) entry which is preliminary data.</text>
</comment>
<dbReference type="PANTHER" id="PTHR39339:SF1">
    <property type="entry name" value="CHAD DOMAIN-CONTAINING PROTEIN"/>
    <property type="match status" value="1"/>
</dbReference>
<dbReference type="PROSITE" id="PS51708">
    <property type="entry name" value="CHAD"/>
    <property type="match status" value="1"/>
</dbReference>
<evidence type="ECO:0000313" key="4">
    <source>
        <dbReference type="Proteomes" id="UP000738126"/>
    </source>
</evidence>
<dbReference type="Proteomes" id="UP000738126">
    <property type="component" value="Unassembled WGS sequence"/>
</dbReference>
<sequence>MPGPDLLCHTEASPPEHGGAWASEPTSAEASYARFRRNAPAPPALGGAHPAKRVSRQLKHQYRLIRALEPGVIAGLDPEFLHQYRVNLRRSRAIGESVLAVVKVPGLKGALKGLKRRAQATSDLRDLDVFLASLAQQQTPLAPTAQPALQRWLSARREAAHQALCEQLSQGAYAEEMHAWRAFLSSKGFRKRLRKLTSKRVQAVLAKRLTQHNRDLASLSAASPDGALHELRKGVKRIRYLSELHPKRHRELLARLKQRQTLLGEFQDLCTWQAWIAGFVGELGDAPAQRAECDRWLAELEQQKQALRQRIMDLPPCAL</sequence>
<dbReference type="RefSeq" id="WP_200255723.1">
    <property type="nucleotide sequence ID" value="NZ_NRSH01000002.1"/>
</dbReference>
<dbReference type="EMBL" id="NRSH01000002">
    <property type="protein sequence ID" value="MBK1725512.1"/>
    <property type="molecule type" value="Genomic_DNA"/>
</dbReference>
<dbReference type="Gene3D" id="1.40.20.10">
    <property type="entry name" value="CHAD domain"/>
    <property type="match status" value="1"/>
</dbReference>
<reference evidence="3 4" key="1">
    <citation type="journal article" date="2020" name="Microorganisms">
        <title>Osmotic Adaptation and Compatible Solute Biosynthesis of Phototrophic Bacteria as Revealed from Genome Analyses.</title>
        <authorList>
            <person name="Imhoff J.F."/>
            <person name="Rahn T."/>
            <person name="Kunzel S."/>
            <person name="Keller A."/>
            <person name="Neulinger S.C."/>
        </authorList>
    </citation>
    <scope>NUCLEOTIDE SEQUENCE [LARGE SCALE GENOMIC DNA]</scope>
    <source>
        <strain evidence="3 4">DSM 15116</strain>
    </source>
</reference>
<proteinExistence type="predicted"/>
<feature type="domain" description="CHAD" evidence="2">
    <location>
        <begin position="47"/>
        <end position="319"/>
    </location>
</feature>
<feature type="region of interest" description="Disordered" evidence="1">
    <location>
        <begin position="1"/>
        <end position="25"/>
    </location>
</feature>
<dbReference type="PANTHER" id="PTHR39339">
    <property type="entry name" value="SLR1444 PROTEIN"/>
    <property type="match status" value="1"/>
</dbReference>
<evidence type="ECO:0000313" key="3">
    <source>
        <dbReference type="EMBL" id="MBK1725512.1"/>
    </source>
</evidence>
<dbReference type="InterPro" id="IPR038186">
    <property type="entry name" value="CHAD_dom_sf"/>
</dbReference>
<protein>
    <recommendedName>
        <fullName evidence="2">CHAD domain-containing protein</fullName>
    </recommendedName>
</protein>
<organism evidence="3 4">
    <name type="scientific">Halorhodospira neutriphila</name>
    <dbReference type="NCBI Taxonomy" id="168379"/>
    <lineage>
        <taxon>Bacteria</taxon>
        <taxon>Pseudomonadati</taxon>
        <taxon>Pseudomonadota</taxon>
        <taxon>Gammaproteobacteria</taxon>
        <taxon>Chromatiales</taxon>
        <taxon>Ectothiorhodospiraceae</taxon>
        <taxon>Halorhodospira</taxon>
    </lineage>
</organism>
<evidence type="ECO:0000256" key="1">
    <source>
        <dbReference type="SAM" id="MobiDB-lite"/>
    </source>
</evidence>
<dbReference type="InterPro" id="IPR007899">
    <property type="entry name" value="CHAD_dom"/>
</dbReference>
<keyword evidence="4" id="KW-1185">Reference proteome</keyword>
<name>A0ABS1E326_9GAMM</name>
<dbReference type="SMART" id="SM00880">
    <property type="entry name" value="CHAD"/>
    <property type="match status" value="1"/>
</dbReference>
<evidence type="ECO:0000259" key="2">
    <source>
        <dbReference type="PROSITE" id="PS51708"/>
    </source>
</evidence>
<gene>
    <name evidence="3" type="ORF">CKO13_00405</name>
</gene>
<accession>A0ABS1E326</accession>
<dbReference type="Pfam" id="PF05235">
    <property type="entry name" value="CHAD"/>
    <property type="match status" value="1"/>
</dbReference>